<name>A0A6J4MH77_9ACTN</name>
<feature type="non-terminal residue" evidence="2">
    <location>
        <position position="125"/>
    </location>
</feature>
<proteinExistence type="predicted"/>
<organism evidence="2">
    <name type="scientific">uncultured Nocardioidaceae bacterium</name>
    <dbReference type="NCBI Taxonomy" id="253824"/>
    <lineage>
        <taxon>Bacteria</taxon>
        <taxon>Bacillati</taxon>
        <taxon>Actinomycetota</taxon>
        <taxon>Actinomycetes</taxon>
        <taxon>Propionibacteriales</taxon>
        <taxon>Nocardioidaceae</taxon>
        <taxon>environmental samples</taxon>
    </lineage>
</organism>
<feature type="non-terminal residue" evidence="2">
    <location>
        <position position="1"/>
    </location>
</feature>
<gene>
    <name evidence="2" type="ORF">AVDCRST_MAG29-2549</name>
</gene>
<reference evidence="2" key="1">
    <citation type="submission" date="2020-02" db="EMBL/GenBank/DDBJ databases">
        <authorList>
            <person name="Meier V. D."/>
        </authorList>
    </citation>
    <scope>NUCLEOTIDE SEQUENCE</scope>
    <source>
        <strain evidence="2">AVDCRST_MAG29</strain>
    </source>
</reference>
<dbReference type="AlphaFoldDB" id="A0A6J4MH77"/>
<dbReference type="GO" id="GO:0016787">
    <property type="term" value="F:hydrolase activity"/>
    <property type="evidence" value="ECO:0007669"/>
    <property type="project" value="UniProtKB-KW"/>
</dbReference>
<sequence>RPSPGRRTPTSCRFRFSAGWATATRWAWAGASCRCCASSAIPRAPSPCSSTTRRAPRTCSPGTRSSPAVLEGQHLRKTSPRSWMTWRARCSAGCPTRPGSIRGMGTTPRWAPSGRACRSGGRAAG</sequence>
<feature type="compositionally biased region" description="Low complexity" evidence="1">
    <location>
        <begin position="111"/>
        <end position="125"/>
    </location>
</feature>
<evidence type="ECO:0000313" key="2">
    <source>
        <dbReference type="EMBL" id="CAA9355252.1"/>
    </source>
</evidence>
<feature type="region of interest" description="Disordered" evidence="1">
    <location>
        <begin position="41"/>
        <end position="80"/>
    </location>
</feature>
<accession>A0A6J4MH77</accession>
<dbReference type="EMBL" id="CADCUG010000145">
    <property type="protein sequence ID" value="CAA9355252.1"/>
    <property type="molecule type" value="Genomic_DNA"/>
</dbReference>
<feature type="region of interest" description="Disordered" evidence="1">
    <location>
        <begin position="97"/>
        <end position="125"/>
    </location>
</feature>
<evidence type="ECO:0000256" key="1">
    <source>
        <dbReference type="SAM" id="MobiDB-lite"/>
    </source>
</evidence>
<protein>
    <submittedName>
        <fullName evidence="2">MBL-fold metallo-hydrolase superfamily</fullName>
    </submittedName>
</protein>
<keyword evidence="2" id="KW-0378">Hydrolase</keyword>